<keyword evidence="5" id="KW-1185">Reference proteome</keyword>
<dbReference type="SUPFAM" id="SSF51197">
    <property type="entry name" value="Clavaminate synthase-like"/>
    <property type="match status" value="1"/>
</dbReference>
<evidence type="ECO:0000259" key="3">
    <source>
        <dbReference type="Pfam" id="PF03171"/>
    </source>
</evidence>
<dbReference type="InterPro" id="IPR050295">
    <property type="entry name" value="Plant_2OG-oxidoreductases"/>
</dbReference>
<keyword evidence="1" id="KW-0479">Metal-binding</keyword>
<dbReference type="AlphaFoldDB" id="A0A7J6W4H5"/>
<accession>A0A7J6W4H5</accession>
<evidence type="ECO:0000313" key="5">
    <source>
        <dbReference type="Proteomes" id="UP000554482"/>
    </source>
</evidence>
<proteinExistence type="predicted"/>
<keyword evidence="2" id="KW-0408">Iron</keyword>
<evidence type="ECO:0000256" key="1">
    <source>
        <dbReference type="ARBA" id="ARBA00022723"/>
    </source>
</evidence>
<dbReference type="EMBL" id="JABWDY010021606">
    <property type="protein sequence ID" value="KAF5192284.1"/>
    <property type="molecule type" value="Genomic_DNA"/>
</dbReference>
<dbReference type="PANTHER" id="PTHR47991">
    <property type="entry name" value="OXOGLUTARATE/IRON-DEPENDENT DIOXYGENASE"/>
    <property type="match status" value="1"/>
</dbReference>
<organism evidence="4 5">
    <name type="scientific">Thalictrum thalictroides</name>
    <name type="common">Rue-anemone</name>
    <name type="synonym">Anemone thalictroides</name>
    <dbReference type="NCBI Taxonomy" id="46969"/>
    <lineage>
        <taxon>Eukaryota</taxon>
        <taxon>Viridiplantae</taxon>
        <taxon>Streptophyta</taxon>
        <taxon>Embryophyta</taxon>
        <taxon>Tracheophyta</taxon>
        <taxon>Spermatophyta</taxon>
        <taxon>Magnoliopsida</taxon>
        <taxon>Ranunculales</taxon>
        <taxon>Ranunculaceae</taxon>
        <taxon>Thalictroideae</taxon>
        <taxon>Thalictrum</taxon>
    </lineage>
</organism>
<evidence type="ECO:0000313" key="4">
    <source>
        <dbReference type="EMBL" id="KAF5192284.1"/>
    </source>
</evidence>
<gene>
    <name evidence="4" type="ORF">FRX31_018129</name>
</gene>
<protein>
    <recommendedName>
        <fullName evidence="3">Isopenicillin N synthase-like Fe(2+) 2OG dioxygenase domain-containing protein</fullName>
    </recommendedName>
</protein>
<dbReference type="OrthoDB" id="288590at2759"/>
<sequence length="211" mass="23589">MAPEPPNPEDLPETCRDILMEFSEHVLHQYQWVNVPPMPGALVINIGDLLQLVSNDIFKSSEHRILFCLTDKQQCLTAAIDTAAPVPFLPDRRTEARLWYEEEITVPCIFCFGIVQPLVVVHVQSWNKCSHPCLISLKLCPVRCCQYSLSTFIQDQTVGLIEVAASPISKSALLKITAFRPHSPYRTQNSIGGHSPNPCNEPFVSQCCPSC</sequence>
<dbReference type="GO" id="GO:0046872">
    <property type="term" value="F:metal ion binding"/>
    <property type="evidence" value="ECO:0007669"/>
    <property type="project" value="UniProtKB-KW"/>
</dbReference>
<feature type="domain" description="Isopenicillin N synthase-like Fe(2+) 2OG dioxygenase" evidence="3">
    <location>
        <begin position="26"/>
        <end position="68"/>
    </location>
</feature>
<dbReference type="InterPro" id="IPR027443">
    <property type="entry name" value="IPNS-like_sf"/>
</dbReference>
<reference evidence="4 5" key="1">
    <citation type="submission" date="2020-06" db="EMBL/GenBank/DDBJ databases">
        <title>Transcriptomic and genomic resources for Thalictrum thalictroides and T. hernandezii: Facilitating candidate gene discovery in an emerging model plant lineage.</title>
        <authorList>
            <person name="Arias T."/>
            <person name="Riano-Pachon D.M."/>
            <person name="Di Stilio V.S."/>
        </authorList>
    </citation>
    <scope>NUCLEOTIDE SEQUENCE [LARGE SCALE GENOMIC DNA]</scope>
    <source>
        <strain evidence="5">cv. WT478/WT964</strain>
        <tissue evidence="4">Leaves</tissue>
    </source>
</reference>
<dbReference type="Gene3D" id="2.60.120.330">
    <property type="entry name" value="B-lactam Antibiotic, Isopenicillin N Synthase, Chain"/>
    <property type="match status" value="1"/>
</dbReference>
<evidence type="ECO:0000256" key="2">
    <source>
        <dbReference type="ARBA" id="ARBA00023004"/>
    </source>
</evidence>
<comment type="caution">
    <text evidence="4">The sequence shown here is derived from an EMBL/GenBank/DDBJ whole genome shotgun (WGS) entry which is preliminary data.</text>
</comment>
<name>A0A7J6W4H5_THATH</name>
<dbReference type="Pfam" id="PF03171">
    <property type="entry name" value="2OG-FeII_Oxy"/>
    <property type="match status" value="1"/>
</dbReference>
<dbReference type="InterPro" id="IPR044861">
    <property type="entry name" value="IPNS-like_FE2OG_OXY"/>
</dbReference>
<dbReference type="Proteomes" id="UP000554482">
    <property type="component" value="Unassembled WGS sequence"/>
</dbReference>